<dbReference type="InterPro" id="IPR009244">
    <property type="entry name" value="Mediatior_Med7"/>
</dbReference>
<dbReference type="GO" id="GO:0006357">
    <property type="term" value="P:regulation of transcription by RNA polymerase II"/>
    <property type="evidence" value="ECO:0000318"/>
    <property type="project" value="GO_Central"/>
</dbReference>
<dbReference type="InterPro" id="IPR044888">
    <property type="entry name" value="Mediatior_Med7_sf"/>
</dbReference>
<evidence type="ECO:0000256" key="1">
    <source>
        <dbReference type="ARBA" id="ARBA00004123"/>
    </source>
</evidence>
<evidence type="ECO:0000256" key="5">
    <source>
        <dbReference type="ARBA" id="ARBA00023242"/>
    </source>
</evidence>
<comment type="similarity">
    <text evidence="2 6">Belongs to the Mediator complex subunit 7 family.</text>
</comment>
<dbReference type="PANTHER" id="PTHR21428:SF11">
    <property type="entry name" value="MEDIATOR OF RNA POLYMERASE II TRANSCRIPTION SUBUNIT 7"/>
    <property type="match status" value="1"/>
</dbReference>
<proteinExistence type="inferred from homology"/>
<evidence type="ECO:0000256" key="2">
    <source>
        <dbReference type="ARBA" id="ARBA00009994"/>
    </source>
</evidence>
<evidence type="ECO:0000256" key="7">
    <source>
        <dbReference type="SAM" id="Coils"/>
    </source>
</evidence>
<evidence type="ECO:0000313" key="8">
    <source>
        <dbReference type="EMBL" id="GAQ78766.1"/>
    </source>
</evidence>
<dbReference type="InterPro" id="IPR037212">
    <property type="entry name" value="Med7/Med21-like"/>
</dbReference>
<dbReference type="GO" id="GO:0070847">
    <property type="term" value="C:core mediator complex"/>
    <property type="evidence" value="ECO:0000318"/>
    <property type="project" value="GO_Central"/>
</dbReference>
<comment type="subcellular location">
    <subcellularLocation>
        <location evidence="1 6">Nucleus</location>
    </subcellularLocation>
</comment>
<evidence type="ECO:0000256" key="6">
    <source>
        <dbReference type="RuleBase" id="RU364060"/>
    </source>
</evidence>
<dbReference type="Pfam" id="PF05983">
    <property type="entry name" value="Med7"/>
    <property type="match status" value="1"/>
</dbReference>
<dbReference type="OMA" id="HTIFINM"/>
<reference evidence="8 9" key="1">
    <citation type="journal article" date="2014" name="Nat. Commun.">
        <title>Klebsormidium flaccidum genome reveals primary factors for plant terrestrial adaptation.</title>
        <authorList>
            <person name="Hori K."/>
            <person name="Maruyama F."/>
            <person name="Fujisawa T."/>
            <person name="Togashi T."/>
            <person name="Yamamoto N."/>
            <person name="Seo M."/>
            <person name="Sato S."/>
            <person name="Yamada T."/>
            <person name="Mori H."/>
            <person name="Tajima N."/>
            <person name="Moriyama T."/>
            <person name="Ikeuchi M."/>
            <person name="Watanabe M."/>
            <person name="Wada H."/>
            <person name="Kobayashi K."/>
            <person name="Saito M."/>
            <person name="Masuda T."/>
            <person name="Sasaki-Sekimoto Y."/>
            <person name="Mashiguchi K."/>
            <person name="Awai K."/>
            <person name="Shimojima M."/>
            <person name="Masuda S."/>
            <person name="Iwai M."/>
            <person name="Nobusawa T."/>
            <person name="Narise T."/>
            <person name="Kondo S."/>
            <person name="Saito H."/>
            <person name="Sato R."/>
            <person name="Murakawa M."/>
            <person name="Ihara Y."/>
            <person name="Oshima-Yamada Y."/>
            <person name="Ohtaka K."/>
            <person name="Satoh M."/>
            <person name="Sonobe K."/>
            <person name="Ishii M."/>
            <person name="Ohtani R."/>
            <person name="Kanamori-Sato M."/>
            <person name="Honoki R."/>
            <person name="Miyazaki D."/>
            <person name="Mochizuki H."/>
            <person name="Umetsu J."/>
            <person name="Higashi K."/>
            <person name="Shibata D."/>
            <person name="Kamiya Y."/>
            <person name="Sato N."/>
            <person name="Nakamura Y."/>
            <person name="Tabata S."/>
            <person name="Ida S."/>
            <person name="Kurokawa K."/>
            <person name="Ohta H."/>
        </authorList>
    </citation>
    <scope>NUCLEOTIDE SEQUENCE [LARGE SCALE GENOMIC DNA]</scope>
    <source>
        <strain evidence="8 9">NIES-2285</strain>
    </source>
</reference>
<dbReference type="EMBL" id="DF236967">
    <property type="protein sequence ID" value="GAQ78766.1"/>
    <property type="molecule type" value="Genomic_DNA"/>
</dbReference>
<keyword evidence="9" id="KW-1185">Reference proteome</keyword>
<evidence type="ECO:0000313" key="9">
    <source>
        <dbReference type="Proteomes" id="UP000054558"/>
    </source>
</evidence>
<dbReference type="Gene3D" id="6.10.140.200">
    <property type="match status" value="1"/>
</dbReference>
<dbReference type="PANTHER" id="PTHR21428">
    <property type="entry name" value="MEDIATOR OF RNA POLYMERASE II TRANSCRIPTION SUBUNIT 7"/>
    <property type="match status" value="1"/>
</dbReference>
<comment type="function">
    <text evidence="6">Component of the Mediator complex, a coactivator involved in the regulated transcription of nearly all RNA polymerase II-dependent genes. Mediator functions as a bridge to convey information from gene-specific regulatory proteins to the basal RNA polymerase II transcription machinery.</text>
</comment>
<dbReference type="GO" id="GO:0016592">
    <property type="term" value="C:mediator complex"/>
    <property type="evidence" value="ECO:0000318"/>
    <property type="project" value="GO_Central"/>
</dbReference>
<keyword evidence="3 6" id="KW-0805">Transcription regulation</keyword>
<keyword evidence="6" id="KW-0010">Activator</keyword>
<dbReference type="AlphaFoldDB" id="A0A1Y1HQA3"/>
<dbReference type="STRING" id="105231.A0A1Y1HQA3"/>
<evidence type="ECO:0000256" key="4">
    <source>
        <dbReference type="ARBA" id="ARBA00023163"/>
    </source>
</evidence>
<comment type="subunit">
    <text evidence="6">Component of the Mediator complex.</text>
</comment>
<keyword evidence="7" id="KW-0175">Coiled coil</keyword>
<organism evidence="8 9">
    <name type="scientific">Klebsormidium nitens</name>
    <name type="common">Green alga</name>
    <name type="synonym">Ulothrix nitens</name>
    <dbReference type="NCBI Taxonomy" id="105231"/>
    <lineage>
        <taxon>Eukaryota</taxon>
        <taxon>Viridiplantae</taxon>
        <taxon>Streptophyta</taxon>
        <taxon>Klebsormidiophyceae</taxon>
        <taxon>Klebsormidiales</taxon>
        <taxon>Klebsormidiaceae</taxon>
        <taxon>Klebsormidium</taxon>
    </lineage>
</organism>
<accession>A0A1Y1HQA3</accession>
<dbReference type="GO" id="GO:0003712">
    <property type="term" value="F:transcription coregulator activity"/>
    <property type="evidence" value="ECO:0007669"/>
    <property type="project" value="InterPro"/>
</dbReference>
<gene>
    <name evidence="8" type="ORF">KFL_000180490</name>
</gene>
<keyword evidence="4 6" id="KW-0804">Transcription</keyword>
<name>A0A1Y1HQA3_KLENI</name>
<dbReference type="Proteomes" id="UP000054558">
    <property type="component" value="Unassembled WGS sequence"/>
</dbReference>
<sequence>MASTYPPPPPYFKLFSDGYKGEQILPPPPLDGTFTMFGQTYSTEDQLPNLEQQGIRQLYPKHSDIDIPAELRKLNRELVFTYLELVDVLAERPSQYARRVEDIGLILKNMHHLLNLLRPHQAQATVLHALEEQVRRRKEALATIRKQRQEMAAALAEGASLLAEANQELLQKIGASNQPEGLR</sequence>
<keyword evidence="5 6" id="KW-0539">Nucleus</keyword>
<protein>
    <recommendedName>
        <fullName evidence="6">Mediator of RNA polymerase II transcription subunit 7</fullName>
    </recommendedName>
</protein>
<feature type="coiled-coil region" evidence="7">
    <location>
        <begin position="127"/>
        <end position="157"/>
    </location>
</feature>
<evidence type="ECO:0000256" key="3">
    <source>
        <dbReference type="ARBA" id="ARBA00023015"/>
    </source>
</evidence>
<dbReference type="SUPFAM" id="SSF140718">
    <property type="entry name" value="Mediator hinge subcomplex-like"/>
    <property type="match status" value="1"/>
</dbReference>
<dbReference type="OrthoDB" id="10253553at2759"/>